<dbReference type="OrthoDB" id="9180899at2"/>
<evidence type="ECO:0000313" key="7">
    <source>
        <dbReference type="Proteomes" id="UP000242175"/>
    </source>
</evidence>
<evidence type="ECO:0000256" key="1">
    <source>
        <dbReference type="ARBA" id="ARBA00004496"/>
    </source>
</evidence>
<sequence length="70" mass="8274">MLELDCTLVPFFENRYASLTDQLKEDFVELLENSDPDLYSWIMGFSHTYPLKSTDIIKSIHKYIRDLQSV</sequence>
<comment type="subcellular location">
    <subcellularLocation>
        <location evidence="1">Cytoplasm</location>
    </subcellularLocation>
</comment>
<keyword evidence="5" id="KW-0143">Chaperone</keyword>
<protein>
    <recommendedName>
        <fullName evidence="3">FAD assembly factor SdhE</fullName>
    </recommendedName>
</protein>
<evidence type="ECO:0000256" key="4">
    <source>
        <dbReference type="ARBA" id="ARBA00022490"/>
    </source>
</evidence>
<reference evidence="6 7" key="1">
    <citation type="journal article" date="2016" name="Int. J. Syst. Evol. Microbiol.">
        <title>Paraphotobacterium marinum gen. nov., sp. nov., a member of the family Vibrionaceae, isolated from surface seawater.</title>
        <authorList>
            <person name="Huang Z."/>
            <person name="Dong C."/>
            <person name="Shao Z."/>
        </authorList>
    </citation>
    <scope>NUCLEOTIDE SEQUENCE [LARGE SCALE GENOMIC DNA]</scope>
    <source>
        <strain evidence="6 7">NSCS20N07D</strain>
    </source>
</reference>
<accession>A0A220VD25</accession>
<dbReference type="InterPro" id="IPR005631">
    <property type="entry name" value="SDH"/>
</dbReference>
<organism evidence="6 7">
    <name type="scientific">Paraphotobacterium marinum</name>
    <dbReference type="NCBI Taxonomy" id="1755811"/>
    <lineage>
        <taxon>Bacteria</taxon>
        <taxon>Pseudomonadati</taxon>
        <taxon>Pseudomonadota</taxon>
        <taxon>Gammaproteobacteria</taxon>
        <taxon>Vibrionales</taxon>
        <taxon>Vibrionaceae</taxon>
        <taxon>Paraphotobacterium</taxon>
    </lineage>
</organism>
<dbReference type="EMBL" id="CP022355">
    <property type="protein sequence ID" value="ASK77873.1"/>
    <property type="molecule type" value="Genomic_DNA"/>
</dbReference>
<evidence type="ECO:0000313" key="6">
    <source>
        <dbReference type="EMBL" id="ASK77873.1"/>
    </source>
</evidence>
<evidence type="ECO:0000256" key="2">
    <source>
        <dbReference type="ARBA" id="ARBA00008571"/>
    </source>
</evidence>
<dbReference type="InterPro" id="IPR050531">
    <property type="entry name" value="SdhE_FAD_assembly_factor"/>
</dbReference>
<dbReference type="PANTHER" id="PTHR39585">
    <property type="entry name" value="FAD ASSEMBLY FACTOR SDHE"/>
    <property type="match status" value="1"/>
</dbReference>
<dbReference type="AlphaFoldDB" id="A0A220VD25"/>
<dbReference type="SUPFAM" id="SSF109910">
    <property type="entry name" value="YgfY-like"/>
    <property type="match status" value="1"/>
</dbReference>
<dbReference type="GO" id="GO:0006105">
    <property type="term" value="P:succinate metabolic process"/>
    <property type="evidence" value="ECO:0007669"/>
    <property type="project" value="TreeGrafter"/>
</dbReference>
<keyword evidence="4" id="KW-0963">Cytoplasm</keyword>
<keyword evidence="7" id="KW-1185">Reference proteome</keyword>
<dbReference type="Pfam" id="PF03937">
    <property type="entry name" value="Sdh5"/>
    <property type="match status" value="1"/>
</dbReference>
<gene>
    <name evidence="6" type="ORF">CF386_01795</name>
</gene>
<dbReference type="Gene3D" id="1.10.150.250">
    <property type="entry name" value="Flavinator of succinate dehydrogenase"/>
    <property type="match status" value="1"/>
</dbReference>
<proteinExistence type="inferred from homology"/>
<dbReference type="PANTHER" id="PTHR39585:SF1">
    <property type="entry name" value="FAD ASSEMBLY FACTOR SDHE"/>
    <property type="match status" value="1"/>
</dbReference>
<dbReference type="Proteomes" id="UP000242175">
    <property type="component" value="Chromosome large"/>
</dbReference>
<evidence type="ECO:0000256" key="5">
    <source>
        <dbReference type="ARBA" id="ARBA00023186"/>
    </source>
</evidence>
<comment type="similarity">
    <text evidence="2">Belongs to the SdhE FAD assembly factor family.</text>
</comment>
<evidence type="ECO:0000256" key="3">
    <source>
        <dbReference type="ARBA" id="ARBA00019418"/>
    </source>
</evidence>
<dbReference type="GO" id="GO:0005737">
    <property type="term" value="C:cytoplasm"/>
    <property type="evidence" value="ECO:0007669"/>
    <property type="project" value="UniProtKB-SubCell"/>
</dbReference>
<dbReference type="KEGG" id="pmai:CF386_01795"/>
<name>A0A220VD25_9GAMM</name>
<dbReference type="InterPro" id="IPR036714">
    <property type="entry name" value="SDH_sf"/>
</dbReference>